<comment type="caution">
    <text evidence="2">The sequence shown here is derived from an EMBL/GenBank/DDBJ whole genome shotgun (WGS) entry which is preliminary data.</text>
</comment>
<gene>
    <name evidence="2" type="ORF">EBB_13495</name>
</gene>
<name>A0ABR9DGU0_9GAMM</name>
<dbReference type="Proteomes" id="UP000641152">
    <property type="component" value="Unassembled WGS sequence"/>
</dbReference>
<evidence type="ECO:0000313" key="3">
    <source>
        <dbReference type="Proteomes" id="UP000641152"/>
    </source>
</evidence>
<organism evidence="2 3">
    <name type="scientific">Methylomonas fluvii</name>
    <dbReference type="NCBI Taxonomy" id="1854564"/>
    <lineage>
        <taxon>Bacteria</taxon>
        <taxon>Pseudomonadati</taxon>
        <taxon>Pseudomonadota</taxon>
        <taxon>Gammaproteobacteria</taxon>
        <taxon>Methylococcales</taxon>
        <taxon>Methylococcaceae</taxon>
        <taxon>Methylomonas</taxon>
    </lineage>
</organism>
<sequence length="104" mass="11825">MRKPNKKTQLEPPMRGSAEQAAEVFPAVRYFQIHFEFLGEQLQLILRNQETLQQQMQQLESRLSRSGQGIRIDTRAMSPMERLTAGHSASQDSETPNLNLSGGR</sequence>
<keyword evidence="3" id="KW-1185">Reference proteome</keyword>
<accession>A0ABR9DGU0</accession>
<dbReference type="EMBL" id="JACXST010000002">
    <property type="protein sequence ID" value="MBD9361523.1"/>
    <property type="molecule type" value="Genomic_DNA"/>
</dbReference>
<feature type="compositionally biased region" description="Polar residues" evidence="1">
    <location>
        <begin position="87"/>
        <end position="104"/>
    </location>
</feature>
<dbReference type="RefSeq" id="WP_192394332.1">
    <property type="nucleotide sequence ID" value="NZ_CAJHIU010000002.1"/>
</dbReference>
<feature type="region of interest" description="Disordered" evidence="1">
    <location>
        <begin position="81"/>
        <end position="104"/>
    </location>
</feature>
<evidence type="ECO:0000256" key="1">
    <source>
        <dbReference type="SAM" id="MobiDB-lite"/>
    </source>
</evidence>
<evidence type="ECO:0000313" key="2">
    <source>
        <dbReference type="EMBL" id="MBD9361523.1"/>
    </source>
</evidence>
<protein>
    <submittedName>
        <fullName evidence="2">Uncharacterized protein</fullName>
    </submittedName>
</protein>
<reference evidence="2 3" key="1">
    <citation type="submission" date="2020-09" db="EMBL/GenBank/DDBJ databases">
        <title>Methylomonas albis sp. nov. and Methylomonas fluvii sp. nov.: Two cold-adapted methanotrophs from the River Elbe and an amended description of Methylovulum psychrotolerans strain Eb1.</title>
        <authorList>
            <person name="Bussmann I.K."/>
            <person name="Klings K.-W."/>
            <person name="Warnstedt J."/>
            <person name="Hoppert M."/>
            <person name="Saborowski A."/>
            <person name="Horn F."/>
            <person name="Liebner S."/>
        </authorList>
    </citation>
    <scope>NUCLEOTIDE SEQUENCE [LARGE SCALE GENOMIC DNA]</scope>
    <source>
        <strain evidence="2 3">EbB</strain>
    </source>
</reference>
<proteinExistence type="predicted"/>